<evidence type="ECO:0000256" key="3">
    <source>
        <dbReference type="ARBA" id="ARBA00021495"/>
    </source>
</evidence>
<organism evidence="16 17">
    <name type="scientific">Chitinasiproducens palmae</name>
    <dbReference type="NCBI Taxonomy" id="1770053"/>
    <lineage>
        <taxon>Bacteria</taxon>
        <taxon>Pseudomonadati</taxon>
        <taxon>Pseudomonadota</taxon>
        <taxon>Betaproteobacteria</taxon>
        <taxon>Burkholderiales</taxon>
        <taxon>Burkholderiaceae</taxon>
        <taxon>Chitinasiproducens</taxon>
    </lineage>
</organism>
<evidence type="ECO:0000256" key="2">
    <source>
        <dbReference type="ARBA" id="ARBA00012438"/>
    </source>
</evidence>
<feature type="domain" description="Response regulatory" evidence="13">
    <location>
        <begin position="752"/>
        <end position="868"/>
    </location>
</feature>
<dbReference type="SMART" id="SM00260">
    <property type="entry name" value="CheW"/>
    <property type="match status" value="1"/>
</dbReference>
<keyword evidence="17" id="KW-1185">Reference proteome</keyword>
<feature type="domain" description="Histidine kinase" evidence="12">
    <location>
        <begin position="300"/>
        <end position="584"/>
    </location>
</feature>
<evidence type="ECO:0000256" key="6">
    <source>
        <dbReference type="ARBA" id="ARBA00022777"/>
    </source>
</evidence>
<evidence type="ECO:0000313" key="17">
    <source>
        <dbReference type="Proteomes" id="UP000243719"/>
    </source>
</evidence>
<dbReference type="SMART" id="SM00073">
    <property type="entry name" value="HPT"/>
    <property type="match status" value="1"/>
</dbReference>
<evidence type="ECO:0000313" key="16">
    <source>
        <dbReference type="EMBL" id="SDV46392.1"/>
    </source>
</evidence>
<dbReference type="STRING" id="1770053.SAMN05216551_101305"/>
<accession>A0A1H2PJ83</accession>
<dbReference type="Gene3D" id="2.30.30.40">
    <property type="entry name" value="SH3 Domains"/>
    <property type="match status" value="1"/>
</dbReference>
<dbReference type="PROSITE" id="PS50894">
    <property type="entry name" value="HPT"/>
    <property type="match status" value="1"/>
</dbReference>
<dbReference type="InterPro" id="IPR001789">
    <property type="entry name" value="Sig_transdc_resp-reg_receiver"/>
</dbReference>
<dbReference type="InterPro" id="IPR011006">
    <property type="entry name" value="CheY-like_superfamily"/>
</dbReference>
<keyword evidence="4 10" id="KW-0597">Phosphoprotein</keyword>
<dbReference type="Pfam" id="PF01627">
    <property type="entry name" value="Hpt"/>
    <property type="match status" value="1"/>
</dbReference>
<dbReference type="Pfam" id="PF00072">
    <property type="entry name" value="Response_reg"/>
    <property type="match status" value="1"/>
</dbReference>
<feature type="modified residue" description="4-aspartylphosphate" evidence="10">
    <location>
        <position position="801"/>
    </location>
</feature>
<dbReference type="PROSITE" id="PS50110">
    <property type="entry name" value="RESPONSE_REGULATORY"/>
    <property type="match status" value="1"/>
</dbReference>
<dbReference type="InterPro" id="IPR051315">
    <property type="entry name" value="Bact_Chemotaxis_CheA"/>
</dbReference>
<dbReference type="PROSITE" id="PS50109">
    <property type="entry name" value="HIS_KIN"/>
    <property type="match status" value="1"/>
</dbReference>
<evidence type="ECO:0000256" key="1">
    <source>
        <dbReference type="ARBA" id="ARBA00000085"/>
    </source>
</evidence>
<dbReference type="SMART" id="SM00448">
    <property type="entry name" value="REC"/>
    <property type="match status" value="1"/>
</dbReference>
<gene>
    <name evidence="16" type="ORF">SAMN05216551_101305</name>
</gene>
<dbReference type="SUPFAM" id="SSF55874">
    <property type="entry name" value="ATPase domain of HSP90 chaperone/DNA topoisomerase II/histidine kinase"/>
    <property type="match status" value="1"/>
</dbReference>
<evidence type="ECO:0000256" key="7">
    <source>
        <dbReference type="ARBA" id="ARBA00023012"/>
    </source>
</evidence>
<evidence type="ECO:0000256" key="4">
    <source>
        <dbReference type="ARBA" id="ARBA00022553"/>
    </source>
</evidence>
<dbReference type="PANTHER" id="PTHR43395:SF1">
    <property type="entry name" value="CHEMOTAXIS PROTEIN CHEA"/>
    <property type="match status" value="1"/>
</dbReference>
<keyword evidence="7" id="KW-0902">Two-component regulatory system</keyword>
<name>A0A1H2PJ83_9BURK</name>
<dbReference type="Gene3D" id="3.40.50.2300">
    <property type="match status" value="1"/>
</dbReference>
<dbReference type="InterPro" id="IPR036061">
    <property type="entry name" value="CheW-like_dom_sf"/>
</dbReference>
<sequence>MTGGGMDFSNMSLLELFAQEAEQQAQVLSDGLLVLERAPDDAVTLEACMRAAHSLKGAARIVGVDAGVALAHAMEDAFVAAQHGDRRLVAGDLDTLFACVDELRALGIPGRAPAAERIEALIAALASPAALPPGGAGAPHHVPDAGGGIAGGADDPALGRASDGDRPARDEPDGGAVAHEAHEALAGPYRASAAAADVDVDAPIDAHAEPATVPDADGAVAAANHGPGATGSGNGDGKDSAAGATRTHGKEPGASADKSGERTLRVGAARLDRLLALSGQTLVETRRLAPLGLELAALHRRQHDLRRSLTTLRQALNTEPALAAGPPGRASSDAAASAHGAEIGSLSTTVAGVLATLQDQIDENAAAVSRFQAAFDAFERSQFAQAERLYEQTLAMRMRPFGDLTPAYPRAMRDLSRTLGKPVTFDIEGTATPVDRDILSMLDAPLGHLLRNALDHGIEPPEERAAAGKPAAGHIVLSAAHRAGALEITVSDDGRGVDVEAVRRRVIARGLADRSVAARLSEPELLEFLFLPGFSLRDAVTDVSGRGVGLDAVQAMVREVHGILRIVQTRGAGTRFVLVLPLTRSVMRCLIAEVDETPFAFPLARVEAALRLPRDGVQRVEGREHFERDGRSVALVSARQVLGGVGGAPTASGRPGRGSDDAMQILIVGDDAPYGLAVDGFVGERPVVVHALDPRLGKVEDVAAIGLLDDGSPVLIVDVDDLLNSLAKFSASRRFEEIAKPAEAGDVARAKRVLVVDDSLTVRELERTLLVSRGYAVMVAVDGVDALNALHGTAFDLVITDVDMPRMDGIELVRTLRREPELARLPVMIVSYKDREEDRQRGLEAGADYYLAKGSFHDAGLLDAVNDLIGEAFE</sequence>
<evidence type="ECO:0000259" key="12">
    <source>
        <dbReference type="PROSITE" id="PS50109"/>
    </source>
</evidence>
<feature type="domain" description="CheW-like" evidence="14">
    <location>
        <begin position="586"/>
        <end position="728"/>
    </location>
</feature>
<evidence type="ECO:0000256" key="8">
    <source>
        <dbReference type="ARBA" id="ARBA00035100"/>
    </source>
</evidence>
<dbReference type="InterPro" id="IPR002545">
    <property type="entry name" value="CheW-lke_dom"/>
</dbReference>
<dbReference type="InterPro" id="IPR008207">
    <property type="entry name" value="Sig_transdc_His_kin_Hpt_dom"/>
</dbReference>
<evidence type="ECO:0000256" key="10">
    <source>
        <dbReference type="PROSITE-ProRule" id="PRU00169"/>
    </source>
</evidence>
<dbReference type="GO" id="GO:0000155">
    <property type="term" value="F:phosphorelay sensor kinase activity"/>
    <property type="evidence" value="ECO:0007669"/>
    <property type="project" value="UniProtKB-ARBA"/>
</dbReference>
<evidence type="ECO:0000259" key="13">
    <source>
        <dbReference type="PROSITE" id="PS50110"/>
    </source>
</evidence>
<dbReference type="PROSITE" id="PS50851">
    <property type="entry name" value="CHEW"/>
    <property type="match status" value="1"/>
</dbReference>
<feature type="region of interest" description="Disordered" evidence="11">
    <location>
        <begin position="209"/>
        <end position="262"/>
    </location>
</feature>
<dbReference type="PRINTS" id="PR00344">
    <property type="entry name" value="BCTRLSENSOR"/>
</dbReference>
<dbReference type="GO" id="GO:0006935">
    <property type="term" value="P:chemotaxis"/>
    <property type="evidence" value="ECO:0007669"/>
    <property type="project" value="InterPro"/>
</dbReference>
<comment type="function">
    <text evidence="8">Involved in the transmission of sensory signals from the chemoreceptors to the flagellar motors. CheA is autophosphorylated; it can transfer its phosphate group to either CheB or CheY.</text>
</comment>
<proteinExistence type="predicted"/>
<feature type="region of interest" description="Disordered" evidence="11">
    <location>
        <begin position="133"/>
        <end position="175"/>
    </location>
</feature>
<comment type="catalytic activity">
    <reaction evidence="1">
        <text>ATP + protein L-histidine = ADP + protein N-phospho-L-histidine.</text>
        <dbReference type="EC" id="2.7.13.3"/>
    </reaction>
</comment>
<evidence type="ECO:0000256" key="5">
    <source>
        <dbReference type="ARBA" id="ARBA00022679"/>
    </source>
</evidence>
<evidence type="ECO:0000256" key="9">
    <source>
        <dbReference type="PROSITE-ProRule" id="PRU00110"/>
    </source>
</evidence>
<dbReference type="SUPFAM" id="SSF50341">
    <property type="entry name" value="CheW-like"/>
    <property type="match status" value="1"/>
</dbReference>
<dbReference type="SUPFAM" id="SSF52172">
    <property type="entry name" value="CheY-like"/>
    <property type="match status" value="1"/>
</dbReference>
<keyword evidence="5" id="KW-0808">Transferase</keyword>
<dbReference type="SMART" id="SM00387">
    <property type="entry name" value="HATPase_c"/>
    <property type="match status" value="1"/>
</dbReference>
<dbReference type="InterPro" id="IPR005467">
    <property type="entry name" value="His_kinase_dom"/>
</dbReference>
<dbReference type="SUPFAM" id="SSF47226">
    <property type="entry name" value="Histidine-containing phosphotransfer domain, HPT domain"/>
    <property type="match status" value="1"/>
</dbReference>
<dbReference type="Pfam" id="PF02518">
    <property type="entry name" value="HATPase_c"/>
    <property type="match status" value="1"/>
</dbReference>
<feature type="modified residue" description="Phosphohistidine" evidence="9">
    <location>
        <position position="53"/>
    </location>
</feature>
<feature type="compositionally biased region" description="Basic and acidic residues" evidence="11">
    <location>
        <begin position="162"/>
        <end position="172"/>
    </location>
</feature>
<dbReference type="AlphaFoldDB" id="A0A1H2PJ83"/>
<evidence type="ECO:0000259" key="15">
    <source>
        <dbReference type="PROSITE" id="PS50894"/>
    </source>
</evidence>
<dbReference type="Gene3D" id="1.20.120.160">
    <property type="entry name" value="HPT domain"/>
    <property type="match status" value="1"/>
</dbReference>
<evidence type="ECO:0000256" key="11">
    <source>
        <dbReference type="SAM" id="MobiDB-lite"/>
    </source>
</evidence>
<dbReference type="InterPro" id="IPR004358">
    <property type="entry name" value="Sig_transdc_His_kin-like_C"/>
</dbReference>
<dbReference type="Gene3D" id="3.30.565.10">
    <property type="entry name" value="Histidine kinase-like ATPase, C-terminal domain"/>
    <property type="match status" value="1"/>
</dbReference>
<feature type="domain" description="HPt" evidence="15">
    <location>
        <begin position="6"/>
        <end position="121"/>
    </location>
</feature>
<dbReference type="InterPro" id="IPR036890">
    <property type="entry name" value="HATPase_C_sf"/>
</dbReference>
<dbReference type="InterPro" id="IPR036641">
    <property type="entry name" value="HPT_dom_sf"/>
</dbReference>
<keyword evidence="6 16" id="KW-0418">Kinase</keyword>
<dbReference type="PANTHER" id="PTHR43395">
    <property type="entry name" value="SENSOR HISTIDINE KINASE CHEA"/>
    <property type="match status" value="1"/>
</dbReference>
<dbReference type="FunFam" id="3.30.565.10:FF:000016">
    <property type="entry name" value="Chemotaxis protein CheA, putative"/>
    <property type="match status" value="1"/>
</dbReference>
<protein>
    <recommendedName>
        <fullName evidence="3">Chemotaxis protein CheA</fullName>
        <ecNumber evidence="2">2.7.13.3</ecNumber>
    </recommendedName>
</protein>
<dbReference type="EMBL" id="FNLO01000001">
    <property type="protein sequence ID" value="SDV46392.1"/>
    <property type="molecule type" value="Genomic_DNA"/>
</dbReference>
<dbReference type="InterPro" id="IPR003594">
    <property type="entry name" value="HATPase_dom"/>
</dbReference>
<dbReference type="Proteomes" id="UP000243719">
    <property type="component" value="Unassembled WGS sequence"/>
</dbReference>
<evidence type="ECO:0000259" key="14">
    <source>
        <dbReference type="PROSITE" id="PS50851"/>
    </source>
</evidence>
<dbReference type="CDD" id="cd00088">
    <property type="entry name" value="HPT"/>
    <property type="match status" value="1"/>
</dbReference>
<dbReference type="Pfam" id="PF01584">
    <property type="entry name" value="CheW"/>
    <property type="match status" value="1"/>
</dbReference>
<dbReference type="EC" id="2.7.13.3" evidence="2"/>
<dbReference type="RefSeq" id="WP_235837740.1">
    <property type="nucleotide sequence ID" value="NZ_FNLO01000001.1"/>
</dbReference>
<reference evidence="17" key="1">
    <citation type="submission" date="2016-09" db="EMBL/GenBank/DDBJ databases">
        <authorList>
            <person name="Varghese N."/>
            <person name="Submissions S."/>
        </authorList>
    </citation>
    <scope>NUCLEOTIDE SEQUENCE [LARGE SCALE GENOMIC DNA]</scope>
    <source>
        <strain evidence="17">JS23</strain>
    </source>
</reference>